<organism evidence="2 3">
    <name type="scientific">Cryptolaemus montrouzieri</name>
    <dbReference type="NCBI Taxonomy" id="559131"/>
    <lineage>
        <taxon>Eukaryota</taxon>
        <taxon>Metazoa</taxon>
        <taxon>Ecdysozoa</taxon>
        <taxon>Arthropoda</taxon>
        <taxon>Hexapoda</taxon>
        <taxon>Insecta</taxon>
        <taxon>Pterygota</taxon>
        <taxon>Neoptera</taxon>
        <taxon>Endopterygota</taxon>
        <taxon>Coleoptera</taxon>
        <taxon>Polyphaga</taxon>
        <taxon>Cucujiformia</taxon>
        <taxon>Coccinelloidea</taxon>
        <taxon>Coccinellidae</taxon>
        <taxon>Scymninae</taxon>
        <taxon>Scymnini</taxon>
        <taxon>Cryptolaemus</taxon>
    </lineage>
</organism>
<accession>A0ABD2P3T6</accession>
<protein>
    <recommendedName>
        <fullName evidence="4">Chemosensory protein</fullName>
    </recommendedName>
</protein>
<feature type="signal peptide" evidence="1">
    <location>
        <begin position="1"/>
        <end position="21"/>
    </location>
</feature>
<comment type="caution">
    <text evidence="2">The sequence shown here is derived from an EMBL/GenBank/DDBJ whole genome shotgun (WGS) entry which is preliminary data.</text>
</comment>
<proteinExistence type="predicted"/>
<dbReference type="Gene3D" id="1.10.2080.10">
    <property type="entry name" value="Insect odorant-binding protein A10/Ejaculatory bulb-specific protein 3"/>
    <property type="match status" value="1"/>
</dbReference>
<dbReference type="Pfam" id="PF03392">
    <property type="entry name" value="OS-D"/>
    <property type="match status" value="1"/>
</dbReference>
<gene>
    <name evidence="2" type="ORF">HHI36_000099</name>
</gene>
<dbReference type="AlphaFoldDB" id="A0ABD2P3T6"/>
<sequence length="100" mass="11348">MKLNILPLVSVLLFFFNFIECQLGGGNSYVEKQLLCALDRGPCDGLGKQVKDSLPEIIGNHCQNCNPRQYANARRIASFVRSKYPLVWNELVDKYGNQQQ</sequence>
<evidence type="ECO:0008006" key="4">
    <source>
        <dbReference type="Google" id="ProtNLM"/>
    </source>
</evidence>
<keyword evidence="3" id="KW-1185">Reference proteome</keyword>
<dbReference type="SUPFAM" id="SSF100910">
    <property type="entry name" value="Chemosensory protein Csp2"/>
    <property type="match status" value="1"/>
</dbReference>
<name>A0ABD2P3T6_9CUCU</name>
<dbReference type="Proteomes" id="UP001516400">
    <property type="component" value="Unassembled WGS sequence"/>
</dbReference>
<dbReference type="PANTHER" id="PTHR11257:SF8">
    <property type="entry name" value="GEO08457P1"/>
    <property type="match status" value="1"/>
</dbReference>
<keyword evidence="1" id="KW-0732">Signal</keyword>
<reference evidence="2 3" key="1">
    <citation type="journal article" date="2021" name="BMC Biol.">
        <title>Horizontally acquired antibacterial genes associated with adaptive radiation of ladybird beetles.</title>
        <authorList>
            <person name="Li H.S."/>
            <person name="Tang X.F."/>
            <person name="Huang Y.H."/>
            <person name="Xu Z.Y."/>
            <person name="Chen M.L."/>
            <person name="Du X.Y."/>
            <person name="Qiu B.Y."/>
            <person name="Chen P.T."/>
            <person name="Zhang W."/>
            <person name="Slipinski A."/>
            <person name="Escalona H.E."/>
            <person name="Waterhouse R.M."/>
            <person name="Zwick A."/>
            <person name="Pang H."/>
        </authorList>
    </citation>
    <scope>NUCLEOTIDE SEQUENCE [LARGE SCALE GENOMIC DNA]</scope>
    <source>
        <strain evidence="2">SYSU2018</strain>
    </source>
</reference>
<dbReference type="InterPro" id="IPR005055">
    <property type="entry name" value="A10/PebIII"/>
</dbReference>
<evidence type="ECO:0000313" key="3">
    <source>
        <dbReference type="Proteomes" id="UP001516400"/>
    </source>
</evidence>
<dbReference type="PANTHER" id="PTHR11257">
    <property type="entry name" value="CHEMOSENSORY PROTEIN-RELATED"/>
    <property type="match status" value="1"/>
</dbReference>
<dbReference type="EMBL" id="JABFTP020000185">
    <property type="protein sequence ID" value="KAL3285569.1"/>
    <property type="molecule type" value="Genomic_DNA"/>
</dbReference>
<feature type="chain" id="PRO_5044857334" description="Chemosensory protein" evidence="1">
    <location>
        <begin position="22"/>
        <end position="100"/>
    </location>
</feature>
<evidence type="ECO:0000256" key="1">
    <source>
        <dbReference type="SAM" id="SignalP"/>
    </source>
</evidence>
<dbReference type="InterPro" id="IPR036682">
    <property type="entry name" value="OS_D_A10/PebIII_sf"/>
</dbReference>
<evidence type="ECO:0000313" key="2">
    <source>
        <dbReference type="EMBL" id="KAL3285569.1"/>
    </source>
</evidence>